<organism evidence="1 2">
    <name type="scientific">Ascobolus immersus RN42</name>
    <dbReference type="NCBI Taxonomy" id="1160509"/>
    <lineage>
        <taxon>Eukaryota</taxon>
        <taxon>Fungi</taxon>
        <taxon>Dikarya</taxon>
        <taxon>Ascomycota</taxon>
        <taxon>Pezizomycotina</taxon>
        <taxon>Pezizomycetes</taxon>
        <taxon>Pezizales</taxon>
        <taxon>Ascobolaceae</taxon>
        <taxon>Ascobolus</taxon>
    </lineage>
</organism>
<proteinExistence type="predicted"/>
<dbReference type="OrthoDB" id="5275938at2759"/>
<evidence type="ECO:0000313" key="2">
    <source>
        <dbReference type="Proteomes" id="UP000275078"/>
    </source>
</evidence>
<dbReference type="Proteomes" id="UP000275078">
    <property type="component" value="Unassembled WGS sequence"/>
</dbReference>
<name>A0A3N4I3L9_ASCIM</name>
<dbReference type="EMBL" id="ML119707">
    <property type="protein sequence ID" value="RPA78761.1"/>
    <property type="molecule type" value="Genomic_DNA"/>
</dbReference>
<keyword evidence="2" id="KW-1185">Reference proteome</keyword>
<protein>
    <recommendedName>
        <fullName evidence="3">BTB domain-containing protein</fullName>
    </recommendedName>
</protein>
<sequence>MDKNGDLVLEMIGSEESAYFLVDSKTLIEASSVFANMLGANSPFLESQIPLRHGYPGVLQLKDSDEIEVEGMFFVLRVVYATDRSKLAPKSINELYAAAVVVDKYDFISVLDHAQGWLKKWNFRRSPVGLDAPKWIFVAWTLGYPKQFEAAAKWILLNSVLWEGEILVVVDASEDGAEVEGERLPDVIPAAVEEQLQTTQQEYFKLLDEHLTQIRQTFTEIRKAQRPLASKEKEFCYHKYEGYDDPLGKYASVCSTLIGLPSNFIIPVCPSRASIRSHMDSMRRALKNYPTYLFGASITSRKVVAKLRHRDKNGCVWIREFLQRHKHFDQDLCQGTVVDAGGKMQRKVEFWSFLSRQRRFPERYLQQVLEVAKGEDSDEDMSWS</sequence>
<evidence type="ECO:0000313" key="1">
    <source>
        <dbReference type="EMBL" id="RPA78761.1"/>
    </source>
</evidence>
<gene>
    <name evidence="1" type="ORF">BJ508DRAFT_363645</name>
</gene>
<accession>A0A3N4I3L9</accession>
<evidence type="ECO:0008006" key="3">
    <source>
        <dbReference type="Google" id="ProtNLM"/>
    </source>
</evidence>
<reference evidence="1 2" key="1">
    <citation type="journal article" date="2018" name="Nat. Ecol. Evol.">
        <title>Pezizomycetes genomes reveal the molecular basis of ectomycorrhizal truffle lifestyle.</title>
        <authorList>
            <person name="Murat C."/>
            <person name="Payen T."/>
            <person name="Noel B."/>
            <person name="Kuo A."/>
            <person name="Morin E."/>
            <person name="Chen J."/>
            <person name="Kohler A."/>
            <person name="Krizsan K."/>
            <person name="Balestrini R."/>
            <person name="Da Silva C."/>
            <person name="Montanini B."/>
            <person name="Hainaut M."/>
            <person name="Levati E."/>
            <person name="Barry K.W."/>
            <person name="Belfiori B."/>
            <person name="Cichocki N."/>
            <person name="Clum A."/>
            <person name="Dockter R.B."/>
            <person name="Fauchery L."/>
            <person name="Guy J."/>
            <person name="Iotti M."/>
            <person name="Le Tacon F."/>
            <person name="Lindquist E.A."/>
            <person name="Lipzen A."/>
            <person name="Malagnac F."/>
            <person name="Mello A."/>
            <person name="Molinier V."/>
            <person name="Miyauchi S."/>
            <person name="Poulain J."/>
            <person name="Riccioni C."/>
            <person name="Rubini A."/>
            <person name="Sitrit Y."/>
            <person name="Splivallo R."/>
            <person name="Traeger S."/>
            <person name="Wang M."/>
            <person name="Zifcakova L."/>
            <person name="Wipf D."/>
            <person name="Zambonelli A."/>
            <person name="Paolocci F."/>
            <person name="Nowrousian M."/>
            <person name="Ottonello S."/>
            <person name="Baldrian P."/>
            <person name="Spatafora J.W."/>
            <person name="Henrissat B."/>
            <person name="Nagy L.G."/>
            <person name="Aury J.M."/>
            <person name="Wincker P."/>
            <person name="Grigoriev I.V."/>
            <person name="Bonfante P."/>
            <person name="Martin F.M."/>
        </authorList>
    </citation>
    <scope>NUCLEOTIDE SEQUENCE [LARGE SCALE GENOMIC DNA]</scope>
    <source>
        <strain evidence="1 2">RN42</strain>
    </source>
</reference>
<dbReference type="AlphaFoldDB" id="A0A3N4I3L9"/>